<keyword evidence="2" id="KW-1133">Transmembrane helix</keyword>
<dbReference type="RefSeq" id="WP_131285375.1">
    <property type="nucleotide sequence ID" value="NZ_RXLP01000027.1"/>
</dbReference>
<sequence>MTDENKEFLNQAHEEHEGSTPSINESENSEETRNNADASTVETNEEHVNSASENGRAYGRMRSEFPDWDPYVYGKPEKPIKSDERKPRLMTAPSALQRQDGEKTPSEERERIPQLYDLSGKPVEIREFDPDDPQKNPLYGHWDFYAIVAIICALFTQTTVVALFFGIVSLGRTKKFHMKGRALAIIAIVLCVIQIGIFAYLIITGTSETEFLQMLINWSQAQLNNMN</sequence>
<evidence type="ECO:0000256" key="1">
    <source>
        <dbReference type="SAM" id="MobiDB-lite"/>
    </source>
</evidence>
<feature type="compositionally biased region" description="Basic and acidic residues" evidence="1">
    <location>
        <begin position="75"/>
        <end position="87"/>
    </location>
</feature>
<accession>A0A4R0QN26</accession>
<protein>
    <recommendedName>
        <fullName evidence="5">DUF4190 domain-containing protein</fullName>
    </recommendedName>
</protein>
<organism evidence="3 4">
    <name type="scientific">Alloscardovia theropitheci</name>
    <dbReference type="NCBI Taxonomy" id="2496842"/>
    <lineage>
        <taxon>Bacteria</taxon>
        <taxon>Bacillati</taxon>
        <taxon>Actinomycetota</taxon>
        <taxon>Actinomycetes</taxon>
        <taxon>Bifidobacteriales</taxon>
        <taxon>Bifidobacteriaceae</taxon>
        <taxon>Alloscardovia</taxon>
    </lineage>
</organism>
<feature type="transmembrane region" description="Helical" evidence="2">
    <location>
        <begin position="144"/>
        <end position="170"/>
    </location>
</feature>
<evidence type="ECO:0000313" key="3">
    <source>
        <dbReference type="EMBL" id="TCD53582.1"/>
    </source>
</evidence>
<dbReference type="EMBL" id="RXLP01000027">
    <property type="protein sequence ID" value="TCD53582.1"/>
    <property type="molecule type" value="Genomic_DNA"/>
</dbReference>
<keyword evidence="2" id="KW-0472">Membrane</keyword>
<feature type="region of interest" description="Disordered" evidence="1">
    <location>
        <begin position="1"/>
        <end position="112"/>
    </location>
</feature>
<name>A0A4R0QN26_9BIFI</name>
<evidence type="ECO:0000256" key="2">
    <source>
        <dbReference type="SAM" id="Phobius"/>
    </source>
</evidence>
<gene>
    <name evidence="3" type="ORF">EJ419_08050</name>
</gene>
<dbReference type="OrthoDB" id="3240445at2"/>
<feature type="transmembrane region" description="Helical" evidence="2">
    <location>
        <begin position="182"/>
        <end position="203"/>
    </location>
</feature>
<proteinExistence type="predicted"/>
<reference evidence="3 4" key="1">
    <citation type="submission" date="2018-12" db="EMBL/GenBank/DDBJ databases">
        <title>Alloscrdovia theropitheci sp. nov: a novel taxon from the feces of the bleeding-herat monkey (Theropithecus geleda).</title>
        <authorList>
            <person name="Modesto M."/>
        </authorList>
    </citation>
    <scope>NUCLEOTIDE SEQUENCE [LARGE SCALE GENOMIC DNA]</scope>
    <source>
        <strain evidence="3 4">GLDI4/2</strain>
    </source>
</reference>
<evidence type="ECO:0008006" key="5">
    <source>
        <dbReference type="Google" id="ProtNLM"/>
    </source>
</evidence>
<feature type="compositionally biased region" description="Basic and acidic residues" evidence="1">
    <location>
        <begin position="99"/>
        <end position="112"/>
    </location>
</feature>
<keyword evidence="4" id="KW-1185">Reference proteome</keyword>
<comment type="caution">
    <text evidence="3">The sequence shown here is derived from an EMBL/GenBank/DDBJ whole genome shotgun (WGS) entry which is preliminary data.</text>
</comment>
<feature type="compositionally biased region" description="Basic and acidic residues" evidence="1">
    <location>
        <begin position="1"/>
        <end position="18"/>
    </location>
</feature>
<keyword evidence="2" id="KW-0812">Transmembrane</keyword>
<dbReference type="AlphaFoldDB" id="A0A4R0QN26"/>
<dbReference type="Proteomes" id="UP000291289">
    <property type="component" value="Unassembled WGS sequence"/>
</dbReference>
<evidence type="ECO:0000313" key="4">
    <source>
        <dbReference type="Proteomes" id="UP000291289"/>
    </source>
</evidence>